<dbReference type="EMBL" id="JBCGDO010000051">
    <property type="protein sequence ID" value="MEM0544047.1"/>
    <property type="molecule type" value="Genomic_DNA"/>
</dbReference>
<dbReference type="SUPFAM" id="SSF51206">
    <property type="entry name" value="cAMP-binding domain-like"/>
    <property type="match status" value="1"/>
</dbReference>
<dbReference type="InterPro" id="IPR000595">
    <property type="entry name" value="cNMP-bd_dom"/>
</dbReference>
<keyword evidence="3" id="KW-1185">Reference proteome</keyword>
<proteinExistence type="predicted"/>
<dbReference type="InterPro" id="IPR018490">
    <property type="entry name" value="cNMP-bd_dom_sf"/>
</dbReference>
<sequence>MQYANYKSQIESAFSPIDFRTIENELITGSIEIKKIRKDSFLLMEGNICNNISFIIDGAFRQFSVVDGTEINFLFYFDNDFTADFSSYITETPSNYFIKALEDSLVITFNKNNFSLLASRNNDWEVVSKNISNRALLTLYKRNDILLTLSPENRYLKLLEVHPLIIHKVSLSKISSFLGISGPSLSRIRKRIISS</sequence>
<organism evidence="2 3">
    <name type="scientific">Flavobacterium aureirubrum</name>
    <dbReference type="NCBI Taxonomy" id="3133147"/>
    <lineage>
        <taxon>Bacteria</taxon>
        <taxon>Pseudomonadati</taxon>
        <taxon>Bacteroidota</taxon>
        <taxon>Flavobacteriia</taxon>
        <taxon>Flavobacteriales</taxon>
        <taxon>Flavobacteriaceae</taxon>
        <taxon>Flavobacterium</taxon>
    </lineage>
</organism>
<accession>A0ABU9N8P0</accession>
<dbReference type="InterPro" id="IPR014710">
    <property type="entry name" value="RmlC-like_jellyroll"/>
</dbReference>
<dbReference type="RefSeq" id="WP_342697211.1">
    <property type="nucleotide sequence ID" value="NZ_JBCGDO010000051.1"/>
</dbReference>
<feature type="domain" description="Cyclic nucleotide-binding" evidence="1">
    <location>
        <begin position="34"/>
        <end position="120"/>
    </location>
</feature>
<evidence type="ECO:0000259" key="1">
    <source>
        <dbReference type="Pfam" id="PF00027"/>
    </source>
</evidence>
<evidence type="ECO:0000313" key="2">
    <source>
        <dbReference type="EMBL" id="MEM0544047.1"/>
    </source>
</evidence>
<dbReference type="Pfam" id="PF00027">
    <property type="entry name" value="cNMP_binding"/>
    <property type="match status" value="1"/>
</dbReference>
<gene>
    <name evidence="2" type="ORF">WFZ85_15760</name>
</gene>
<dbReference type="Gene3D" id="2.60.120.10">
    <property type="entry name" value="Jelly Rolls"/>
    <property type="match status" value="1"/>
</dbReference>
<name>A0ABU9N8P0_9FLAO</name>
<reference evidence="2 3" key="1">
    <citation type="submission" date="2024-03" db="EMBL/GenBank/DDBJ databases">
        <title>Two novel species of the genus Flavobacterium exhibiting potentially degradation of complex polysaccharides.</title>
        <authorList>
            <person name="Lian X."/>
        </authorList>
    </citation>
    <scope>NUCLEOTIDE SEQUENCE [LARGE SCALE GENOMIC DNA]</scope>
    <source>
        <strain evidence="3">j3</strain>
    </source>
</reference>
<evidence type="ECO:0000313" key="3">
    <source>
        <dbReference type="Proteomes" id="UP001460072"/>
    </source>
</evidence>
<dbReference type="Proteomes" id="UP001460072">
    <property type="component" value="Unassembled WGS sequence"/>
</dbReference>
<comment type="caution">
    <text evidence="2">The sequence shown here is derived from an EMBL/GenBank/DDBJ whole genome shotgun (WGS) entry which is preliminary data.</text>
</comment>
<protein>
    <submittedName>
        <fullName evidence="2">Cyclic nucleotide-binding domain-containing protein</fullName>
    </submittedName>
</protein>